<dbReference type="AlphaFoldDB" id="A0A5M8AAC2"/>
<keyword evidence="1" id="KW-0812">Transmembrane</keyword>
<gene>
    <name evidence="2" type="ORF">F1599_20125</name>
</gene>
<proteinExistence type="predicted"/>
<dbReference type="Pfam" id="PF07332">
    <property type="entry name" value="Phage_holin_3_6"/>
    <property type="match status" value="1"/>
</dbReference>
<keyword evidence="1" id="KW-1133">Transmembrane helix</keyword>
<name>A0A5M8AAC2_9BURK</name>
<dbReference type="RefSeq" id="WP_149317792.1">
    <property type="nucleotide sequence ID" value="NZ_VWRN01000053.1"/>
</dbReference>
<feature type="transmembrane region" description="Helical" evidence="1">
    <location>
        <begin position="79"/>
        <end position="99"/>
    </location>
</feature>
<comment type="caution">
    <text evidence="2">The sequence shown here is derived from an EMBL/GenBank/DDBJ whole genome shotgun (WGS) entry which is preliminary data.</text>
</comment>
<feature type="transmembrane region" description="Helical" evidence="1">
    <location>
        <begin position="47"/>
        <end position="73"/>
    </location>
</feature>
<organism evidence="2 3">
    <name type="scientific">Cupriavidus cauae</name>
    <dbReference type="NCBI Taxonomy" id="2608999"/>
    <lineage>
        <taxon>Bacteria</taxon>
        <taxon>Pseudomonadati</taxon>
        <taxon>Pseudomonadota</taxon>
        <taxon>Betaproteobacteria</taxon>
        <taxon>Burkholderiales</taxon>
        <taxon>Burkholderiaceae</taxon>
        <taxon>Cupriavidus</taxon>
    </lineage>
</organism>
<keyword evidence="1" id="KW-0472">Membrane</keyword>
<protein>
    <recommendedName>
        <fullName evidence="4">Phage holin family protein</fullName>
    </recommendedName>
</protein>
<reference evidence="2 3" key="1">
    <citation type="submission" date="2019-09" db="EMBL/GenBank/DDBJ databases">
        <title>Isolation of a novel species in the genus Cupriavidus from patients with sepsis using whole genome sequencing.</title>
        <authorList>
            <person name="Kweon O.J."/>
            <person name="Lee M.-K."/>
        </authorList>
    </citation>
    <scope>NUCLEOTIDE SEQUENCE [LARGE SCALE GENOMIC DNA]</scope>
    <source>
        <strain evidence="2 3">MKL-01</strain>
    </source>
</reference>
<dbReference type="EMBL" id="VWRN01000053">
    <property type="protein sequence ID" value="KAA6119005.1"/>
    <property type="molecule type" value="Genomic_DNA"/>
</dbReference>
<dbReference type="Proteomes" id="UP000324324">
    <property type="component" value="Unassembled WGS sequence"/>
</dbReference>
<evidence type="ECO:0000313" key="3">
    <source>
        <dbReference type="Proteomes" id="UP000324324"/>
    </source>
</evidence>
<evidence type="ECO:0000256" key="1">
    <source>
        <dbReference type="SAM" id="Phobius"/>
    </source>
</evidence>
<sequence>MTDDTSSPKLLDSLRTLGSSVAAMVQTRLELASVELSEEKSRLLRMALLALVGLVFFGLALFALTGLVVLLFWDNYRVQALGAVIVVYLLLGGGCLLAARNIVRHSPPMFEATLAEIDKDRESLRQ</sequence>
<evidence type="ECO:0000313" key="2">
    <source>
        <dbReference type="EMBL" id="KAA6119005.1"/>
    </source>
</evidence>
<accession>A0A5M8AAC2</accession>
<evidence type="ECO:0008006" key="4">
    <source>
        <dbReference type="Google" id="ProtNLM"/>
    </source>
</evidence>
<dbReference type="InterPro" id="IPR009937">
    <property type="entry name" value="Phage_holin_3_6"/>
</dbReference>
<keyword evidence="3" id="KW-1185">Reference proteome</keyword>